<comment type="caution">
    <text evidence="9">The sequence shown here is derived from an EMBL/GenBank/DDBJ whole genome shotgun (WGS) entry which is preliminary data.</text>
</comment>
<gene>
    <name evidence="9" type="ORF">UXQ13_10920</name>
</gene>
<dbReference type="EMBL" id="JBAPLV010000010">
    <property type="protein sequence ID" value="MEI4278977.1"/>
    <property type="molecule type" value="Genomic_DNA"/>
</dbReference>
<dbReference type="PANTHER" id="PTHR34388:SF1">
    <property type="entry name" value="DNA POLYMERASE III SUBUNIT DELTA"/>
    <property type="match status" value="1"/>
</dbReference>
<sequence length="338" mass="35508">MPPTAAPPPPLSRLRLVVGEEELLRARAVSEVRAAVRRMDPDSEEHELAALGLPVGQLADVLAPSLFGGHRLVVVTGVHEAAGALVDSLLSYAKDPDPELTLVLVHSGGKRNEALLKAFRQAGAAEDECPKLVSAGDRMTFVRNEVRRVGGKITPDAATALLEAVGNDLRSLSAAASQLVSDFGGSIDADAVARFHRGQAEVTGFTVAERVLVGDNAGSIEMLRWALDRGVPHVLLADAIADGVRTAARVASLGTTNIGDLARQLKMPPWKVKKAQAQSRGWTIPALQQAIGVAAELNADVKGVAASADYALERAVRRIVELRTAAGGGRGGRSTSRY</sequence>
<feature type="domain" description="DNA polymerase III delta subunit-like C-terminal" evidence="8">
    <location>
        <begin position="205"/>
        <end position="315"/>
    </location>
</feature>
<name>A0ABU8E5Q6_9ACTN</name>
<keyword evidence="10" id="KW-1185">Reference proteome</keyword>
<keyword evidence="2" id="KW-0808">Transferase</keyword>
<accession>A0ABU8E5Q6</accession>
<evidence type="ECO:0000256" key="1">
    <source>
        <dbReference type="ARBA" id="ARBA00012417"/>
    </source>
</evidence>
<organism evidence="9 10">
    <name type="scientific">Klenkia terrae</name>
    <dbReference type="NCBI Taxonomy" id="1052259"/>
    <lineage>
        <taxon>Bacteria</taxon>
        <taxon>Bacillati</taxon>
        <taxon>Actinomycetota</taxon>
        <taxon>Actinomycetes</taxon>
        <taxon>Geodermatophilales</taxon>
        <taxon>Geodermatophilaceae</taxon>
        <taxon>Klenkia</taxon>
    </lineage>
</organism>
<dbReference type="Gene3D" id="3.40.50.300">
    <property type="entry name" value="P-loop containing nucleotide triphosphate hydrolases"/>
    <property type="match status" value="1"/>
</dbReference>
<evidence type="ECO:0000313" key="9">
    <source>
        <dbReference type="EMBL" id="MEI4278977.1"/>
    </source>
</evidence>
<dbReference type="InterPro" id="IPR048466">
    <property type="entry name" value="DNA_pol3_delta-like_C"/>
</dbReference>
<protein>
    <recommendedName>
        <fullName evidence="1">DNA-directed DNA polymerase</fullName>
        <ecNumber evidence="1">2.7.7.7</ecNumber>
    </recommendedName>
</protein>
<evidence type="ECO:0000259" key="8">
    <source>
        <dbReference type="Pfam" id="PF21694"/>
    </source>
</evidence>
<dbReference type="PANTHER" id="PTHR34388">
    <property type="entry name" value="DNA POLYMERASE III SUBUNIT DELTA"/>
    <property type="match status" value="1"/>
</dbReference>
<dbReference type="InterPro" id="IPR027417">
    <property type="entry name" value="P-loop_NTPase"/>
</dbReference>
<evidence type="ECO:0000313" key="10">
    <source>
        <dbReference type="Proteomes" id="UP001373496"/>
    </source>
</evidence>
<keyword evidence="4" id="KW-0235">DNA replication</keyword>
<reference evidence="9 10" key="1">
    <citation type="submission" date="2024-03" db="EMBL/GenBank/DDBJ databases">
        <title>Draft genome sequence of Klenkia terrae.</title>
        <authorList>
            <person name="Duangmal K."/>
            <person name="Chantavorakit T."/>
        </authorList>
    </citation>
    <scope>NUCLEOTIDE SEQUENCE [LARGE SCALE GENOMIC DNA]</scope>
    <source>
        <strain evidence="9 10">JCM 17786</strain>
    </source>
</reference>
<dbReference type="InterPro" id="IPR008921">
    <property type="entry name" value="DNA_pol3_clamp-load_cplx_C"/>
</dbReference>
<evidence type="ECO:0000256" key="7">
    <source>
        <dbReference type="ARBA" id="ARBA00049244"/>
    </source>
</evidence>
<dbReference type="Proteomes" id="UP001373496">
    <property type="component" value="Unassembled WGS sequence"/>
</dbReference>
<dbReference type="NCBIfam" id="TIGR01128">
    <property type="entry name" value="holA"/>
    <property type="match status" value="1"/>
</dbReference>
<evidence type="ECO:0000256" key="3">
    <source>
        <dbReference type="ARBA" id="ARBA00022695"/>
    </source>
</evidence>
<proteinExistence type="inferred from homology"/>
<evidence type="ECO:0000256" key="2">
    <source>
        <dbReference type="ARBA" id="ARBA00022679"/>
    </source>
</evidence>
<evidence type="ECO:0000256" key="5">
    <source>
        <dbReference type="ARBA" id="ARBA00022932"/>
    </source>
</evidence>
<dbReference type="SUPFAM" id="SSF52540">
    <property type="entry name" value="P-loop containing nucleoside triphosphate hydrolases"/>
    <property type="match status" value="1"/>
</dbReference>
<keyword evidence="3" id="KW-0548">Nucleotidyltransferase</keyword>
<dbReference type="SUPFAM" id="SSF48019">
    <property type="entry name" value="post-AAA+ oligomerization domain-like"/>
    <property type="match status" value="1"/>
</dbReference>
<dbReference type="Pfam" id="PF21694">
    <property type="entry name" value="DNA_pol3_delta_C"/>
    <property type="match status" value="1"/>
</dbReference>
<dbReference type="RefSeq" id="WP_336392281.1">
    <property type="nucleotide sequence ID" value="NZ_JBAPLV010000010.1"/>
</dbReference>
<evidence type="ECO:0000256" key="6">
    <source>
        <dbReference type="ARBA" id="ARBA00034754"/>
    </source>
</evidence>
<comment type="catalytic activity">
    <reaction evidence="7">
        <text>DNA(n) + a 2'-deoxyribonucleoside 5'-triphosphate = DNA(n+1) + diphosphate</text>
        <dbReference type="Rhea" id="RHEA:22508"/>
        <dbReference type="Rhea" id="RHEA-COMP:17339"/>
        <dbReference type="Rhea" id="RHEA-COMP:17340"/>
        <dbReference type="ChEBI" id="CHEBI:33019"/>
        <dbReference type="ChEBI" id="CHEBI:61560"/>
        <dbReference type="ChEBI" id="CHEBI:173112"/>
        <dbReference type="EC" id="2.7.7.7"/>
    </reaction>
</comment>
<comment type="similarity">
    <text evidence="6">Belongs to the DNA polymerase HolA subunit family.</text>
</comment>
<dbReference type="EC" id="2.7.7.7" evidence="1"/>
<evidence type="ECO:0000256" key="4">
    <source>
        <dbReference type="ARBA" id="ARBA00022705"/>
    </source>
</evidence>
<dbReference type="InterPro" id="IPR005790">
    <property type="entry name" value="DNA_polIII_delta"/>
</dbReference>
<dbReference type="Gene3D" id="1.20.272.10">
    <property type="match status" value="1"/>
</dbReference>
<keyword evidence="5" id="KW-0239">DNA-directed DNA polymerase</keyword>